<dbReference type="Proteomes" id="UP000628854">
    <property type="component" value="Unassembled WGS sequence"/>
</dbReference>
<proteinExistence type="predicted"/>
<protein>
    <recommendedName>
        <fullName evidence="4">DUF202 domain-containing protein</fullName>
    </recommendedName>
</protein>
<evidence type="ECO:0000313" key="2">
    <source>
        <dbReference type="EMBL" id="GGB68807.1"/>
    </source>
</evidence>
<dbReference type="RefSeq" id="WP_158084560.1">
    <property type="nucleotide sequence ID" value="NZ_BMKF01000002.1"/>
</dbReference>
<evidence type="ECO:0000313" key="3">
    <source>
        <dbReference type="Proteomes" id="UP000628854"/>
    </source>
</evidence>
<reference evidence="3" key="1">
    <citation type="journal article" date="2019" name="Int. J. Syst. Evol. Microbiol.">
        <title>The Global Catalogue of Microorganisms (GCM) 10K type strain sequencing project: providing services to taxonomists for standard genome sequencing and annotation.</title>
        <authorList>
            <consortium name="The Broad Institute Genomics Platform"/>
            <consortium name="The Broad Institute Genome Sequencing Center for Infectious Disease"/>
            <person name="Wu L."/>
            <person name="Ma J."/>
        </authorList>
    </citation>
    <scope>NUCLEOTIDE SEQUENCE [LARGE SCALE GENOMIC DNA]</scope>
    <source>
        <strain evidence="3">CGMCC 1.15928</strain>
    </source>
</reference>
<comment type="caution">
    <text evidence="2">The sequence shown here is derived from an EMBL/GenBank/DDBJ whole genome shotgun (WGS) entry which is preliminary data.</text>
</comment>
<organism evidence="2 3">
    <name type="scientific">Henriciella pelagia</name>
    <dbReference type="NCBI Taxonomy" id="1977912"/>
    <lineage>
        <taxon>Bacteria</taxon>
        <taxon>Pseudomonadati</taxon>
        <taxon>Pseudomonadota</taxon>
        <taxon>Alphaproteobacteria</taxon>
        <taxon>Hyphomonadales</taxon>
        <taxon>Hyphomonadaceae</taxon>
        <taxon>Henriciella</taxon>
    </lineage>
</organism>
<feature type="transmembrane region" description="Helical" evidence="1">
    <location>
        <begin position="20"/>
        <end position="39"/>
    </location>
</feature>
<feature type="transmembrane region" description="Helical" evidence="1">
    <location>
        <begin position="59"/>
        <end position="78"/>
    </location>
</feature>
<keyword evidence="1" id="KW-1133">Transmembrane helix</keyword>
<keyword evidence="1" id="KW-0812">Transmembrane</keyword>
<evidence type="ECO:0000256" key="1">
    <source>
        <dbReference type="SAM" id="Phobius"/>
    </source>
</evidence>
<sequence length="127" mass="14356">MLIGRHRAQIKERSRISRYILLLAILATLTCFATFISTLSGDYPLPVGGDLFAGKPERMLGATNFFMMTAIGAALRMWRFRQMRIKLMIAEAFIRENDQDTAVKLLLEPVFGDDVWDETDGKISARA</sequence>
<keyword evidence="3" id="KW-1185">Reference proteome</keyword>
<keyword evidence="1" id="KW-0472">Membrane</keyword>
<name>A0ABQ1JLD0_9PROT</name>
<accession>A0ABQ1JLD0</accession>
<evidence type="ECO:0008006" key="4">
    <source>
        <dbReference type="Google" id="ProtNLM"/>
    </source>
</evidence>
<dbReference type="EMBL" id="BMKF01000002">
    <property type="protein sequence ID" value="GGB68807.1"/>
    <property type="molecule type" value="Genomic_DNA"/>
</dbReference>
<gene>
    <name evidence="2" type="ORF">GCM10011503_16760</name>
</gene>